<dbReference type="RefSeq" id="WP_076375987.1">
    <property type="nucleotide sequence ID" value="NZ_AP017422.1"/>
</dbReference>
<accession>A0A173MQ17</accession>
<reference evidence="2" key="1">
    <citation type="submission" date="2017-01" db="EMBL/GenBank/DDBJ databases">
        <authorList>
            <person name="Varghese N."/>
            <person name="Submissions S."/>
        </authorList>
    </citation>
    <scope>NUCLEOTIDE SEQUENCE [LARGE SCALE GENOMIC DNA]</scope>
    <source>
        <strain evidence="2">DSM 21054</strain>
    </source>
</reference>
<keyword evidence="2" id="KW-1185">Reference proteome</keyword>
<organism evidence="1 2">
    <name type="scientific">Filimonas lacunae</name>
    <dbReference type="NCBI Taxonomy" id="477680"/>
    <lineage>
        <taxon>Bacteria</taxon>
        <taxon>Pseudomonadati</taxon>
        <taxon>Bacteroidota</taxon>
        <taxon>Chitinophagia</taxon>
        <taxon>Chitinophagales</taxon>
        <taxon>Chitinophagaceae</taxon>
        <taxon>Filimonas</taxon>
    </lineage>
</organism>
<protein>
    <submittedName>
        <fullName evidence="1">Uncharacterized protein</fullName>
    </submittedName>
</protein>
<evidence type="ECO:0000313" key="1">
    <source>
        <dbReference type="EMBL" id="SIS72959.1"/>
    </source>
</evidence>
<dbReference type="OrthoDB" id="679791at2"/>
<sequence>MTIEQFKTLTLEQKLVEIKYHGELLGSWERPSEEAGKKQPGDIFQLGEFWVFLSDDEKTVIPTRRNVLAGS</sequence>
<dbReference type="Proteomes" id="UP000186917">
    <property type="component" value="Unassembled WGS sequence"/>
</dbReference>
<dbReference type="STRING" id="477680.SAMN05421788_101864"/>
<dbReference type="AlphaFoldDB" id="A0A173MQ17"/>
<dbReference type="KEGG" id="fln:FLA_5477"/>
<evidence type="ECO:0000313" key="2">
    <source>
        <dbReference type="Proteomes" id="UP000186917"/>
    </source>
</evidence>
<name>A0A173MQ17_9BACT</name>
<gene>
    <name evidence="1" type="ORF">SAMN05421788_101864</name>
</gene>
<proteinExistence type="predicted"/>
<dbReference type="EMBL" id="FTOR01000001">
    <property type="protein sequence ID" value="SIS72959.1"/>
    <property type="molecule type" value="Genomic_DNA"/>
</dbReference>